<evidence type="ECO:0000259" key="1">
    <source>
        <dbReference type="Pfam" id="PF12417"/>
    </source>
</evidence>
<dbReference type="RefSeq" id="XP_025396985.1">
    <property type="nucleotide sequence ID" value="XM_025537824.1"/>
</dbReference>
<gene>
    <name evidence="2" type="ORF">BO70DRAFT_104757</name>
</gene>
<evidence type="ECO:0000313" key="2">
    <source>
        <dbReference type="EMBL" id="PWY74338.1"/>
    </source>
</evidence>
<dbReference type="PANTHER" id="PTHR40780">
    <property type="entry name" value="DUF3669 DOMAIN-CONTAINING PROTEIN"/>
    <property type="match status" value="1"/>
</dbReference>
<dbReference type="InterPro" id="IPR022137">
    <property type="entry name" value="Znf_prot_DUF3669"/>
</dbReference>
<comment type="caution">
    <text evidence="2">The sequence shown here is derived from an EMBL/GenBank/DDBJ whole genome shotgun (WGS) entry which is preliminary data.</text>
</comment>
<proteinExistence type="predicted"/>
<feature type="domain" description="DUF3669" evidence="1">
    <location>
        <begin position="28"/>
        <end position="78"/>
    </location>
</feature>
<dbReference type="VEuPathDB" id="FungiDB:BO70DRAFT_104757"/>
<sequence length="113" mass="12998">MRERWVKLWRRCIGLGRSMRMISSSFSFDCCRSMSMDLDGVQQAVTAFWRNDPFYPRAQTDLWAGFREQYLKTTQDSASASTFPEERLVLALLFIGLIEGRARDSCEGVLGSQ</sequence>
<name>A0A317VN29_9EURO</name>
<protein>
    <recommendedName>
        <fullName evidence="1">DUF3669 domain-containing protein</fullName>
    </recommendedName>
</protein>
<keyword evidence="3" id="KW-1185">Reference proteome</keyword>
<reference evidence="2 3" key="1">
    <citation type="submission" date="2016-12" db="EMBL/GenBank/DDBJ databases">
        <title>The genomes of Aspergillus section Nigri reveals drivers in fungal speciation.</title>
        <authorList>
            <consortium name="DOE Joint Genome Institute"/>
            <person name="Vesth T.C."/>
            <person name="Nybo J."/>
            <person name="Theobald S."/>
            <person name="Brandl J."/>
            <person name="Frisvad J.C."/>
            <person name="Nielsen K.F."/>
            <person name="Lyhne E.K."/>
            <person name="Kogle M.E."/>
            <person name="Kuo A."/>
            <person name="Riley R."/>
            <person name="Clum A."/>
            <person name="Nolan M."/>
            <person name="Lipzen A."/>
            <person name="Salamov A."/>
            <person name="Henrissat B."/>
            <person name="Wiebenga A."/>
            <person name="De Vries R.P."/>
            <person name="Grigoriev I.V."/>
            <person name="Mortensen U.H."/>
            <person name="Andersen M.R."/>
            <person name="Baker S.E."/>
        </authorList>
    </citation>
    <scope>NUCLEOTIDE SEQUENCE [LARGE SCALE GENOMIC DNA]</scope>
    <source>
        <strain evidence="2 3">CBS 117.55</strain>
    </source>
</reference>
<organism evidence="2 3">
    <name type="scientific">Aspergillus heteromorphus CBS 117.55</name>
    <dbReference type="NCBI Taxonomy" id="1448321"/>
    <lineage>
        <taxon>Eukaryota</taxon>
        <taxon>Fungi</taxon>
        <taxon>Dikarya</taxon>
        <taxon>Ascomycota</taxon>
        <taxon>Pezizomycotina</taxon>
        <taxon>Eurotiomycetes</taxon>
        <taxon>Eurotiomycetidae</taxon>
        <taxon>Eurotiales</taxon>
        <taxon>Aspergillaceae</taxon>
        <taxon>Aspergillus</taxon>
        <taxon>Aspergillus subgen. Circumdati</taxon>
    </lineage>
</organism>
<dbReference type="EMBL" id="MSFL01000023">
    <property type="protein sequence ID" value="PWY74338.1"/>
    <property type="molecule type" value="Genomic_DNA"/>
</dbReference>
<evidence type="ECO:0000313" key="3">
    <source>
        <dbReference type="Proteomes" id="UP000247233"/>
    </source>
</evidence>
<dbReference type="PANTHER" id="PTHR40780:SF2">
    <property type="entry name" value="DUF3669 DOMAIN-CONTAINING PROTEIN"/>
    <property type="match status" value="1"/>
</dbReference>
<dbReference type="Proteomes" id="UP000247233">
    <property type="component" value="Unassembled WGS sequence"/>
</dbReference>
<dbReference type="OrthoDB" id="2993351at2759"/>
<dbReference type="Pfam" id="PF12417">
    <property type="entry name" value="DUF3669"/>
    <property type="match status" value="1"/>
</dbReference>
<dbReference type="GeneID" id="37060061"/>
<accession>A0A317VN29</accession>
<dbReference type="AlphaFoldDB" id="A0A317VN29"/>